<dbReference type="EMBL" id="CAJMXA010000713">
    <property type="protein sequence ID" value="CAE6440510.1"/>
    <property type="molecule type" value="Genomic_DNA"/>
</dbReference>
<gene>
    <name evidence="1" type="ORF">RDB_LOCUS36164</name>
</gene>
<evidence type="ECO:0008006" key="3">
    <source>
        <dbReference type="Google" id="ProtNLM"/>
    </source>
</evidence>
<organism evidence="1 2">
    <name type="scientific">Rhizoctonia solani</name>
    <dbReference type="NCBI Taxonomy" id="456999"/>
    <lineage>
        <taxon>Eukaryota</taxon>
        <taxon>Fungi</taxon>
        <taxon>Dikarya</taxon>
        <taxon>Basidiomycota</taxon>
        <taxon>Agaricomycotina</taxon>
        <taxon>Agaricomycetes</taxon>
        <taxon>Cantharellales</taxon>
        <taxon>Ceratobasidiaceae</taxon>
        <taxon>Rhizoctonia</taxon>
    </lineage>
</organism>
<sequence>MPGLETAAGWDVRNPLLFPELAHLVYEWISRRDRINLAISCKALFRLLIPWLWRRLVNVEALLRLIPGTVVTREYRDHRVTTHIKISESALTEAWERFWVYAPVIDELTIWEHDGPLALYGWDILPAKRMESEGPLLPNLRVLNIFLPNPTDPTIDPIGQLAWFSLFSSPSIRSLRLRNYPTRSNYGHSPGSKSPSPSALLLLNTLAKSFNGSQSIALSSYYDFPTADMIASTGSGVYTEYLDWLGRLPALIHLTHLNLCSCAVSGGLGEGFIVLGHLPHLEMLEITENSSLRSNPGFRGELLPIPSSLYPCLQKLRIESTPTNRLFYHIWGSVAMASKLTKASIHFIMDFPIVRDEFVFTIIPLLCNKSPKLVDLNICAELEPNNVNNTGTPETEMLFELLRRLSLSSLSFRVGTGKATESYFPHCPLAFPLLAHLELRVPLYPAQLRVLAATLPNIHDLKITLWLDSQGVGQAREIVSKPNEPASLKSVSAQVRLEGLSNAGSDRMAYFITEDKTNPIARFLKFLWPNLNKLVIH</sequence>
<proteinExistence type="predicted"/>
<comment type="caution">
    <text evidence="1">The sequence shown here is derived from an EMBL/GenBank/DDBJ whole genome shotgun (WGS) entry which is preliminary data.</text>
</comment>
<name>A0A8H2Y3M2_9AGAM</name>
<accession>A0A8H2Y3M2</accession>
<dbReference type="AlphaFoldDB" id="A0A8H2Y3M2"/>
<evidence type="ECO:0000313" key="1">
    <source>
        <dbReference type="EMBL" id="CAE6440510.1"/>
    </source>
</evidence>
<reference evidence="1" key="1">
    <citation type="submission" date="2021-01" db="EMBL/GenBank/DDBJ databases">
        <authorList>
            <person name="Kaushik A."/>
        </authorList>
    </citation>
    <scope>NUCLEOTIDE SEQUENCE</scope>
    <source>
        <strain evidence="1">AG6-10EEA</strain>
    </source>
</reference>
<dbReference type="Gene3D" id="3.80.10.10">
    <property type="entry name" value="Ribonuclease Inhibitor"/>
    <property type="match status" value="1"/>
</dbReference>
<dbReference type="SUPFAM" id="SSF52047">
    <property type="entry name" value="RNI-like"/>
    <property type="match status" value="1"/>
</dbReference>
<protein>
    <recommendedName>
        <fullName evidence="3">F-box domain-containing protein</fullName>
    </recommendedName>
</protein>
<evidence type="ECO:0000313" key="2">
    <source>
        <dbReference type="Proteomes" id="UP000663853"/>
    </source>
</evidence>
<dbReference type="InterPro" id="IPR032675">
    <property type="entry name" value="LRR_dom_sf"/>
</dbReference>
<dbReference type="Proteomes" id="UP000663853">
    <property type="component" value="Unassembled WGS sequence"/>
</dbReference>